<accession>A0ABV0Z4J5</accession>
<organism evidence="2 3">
    <name type="scientific">Ameca splendens</name>
    <dbReference type="NCBI Taxonomy" id="208324"/>
    <lineage>
        <taxon>Eukaryota</taxon>
        <taxon>Metazoa</taxon>
        <taxon>Chordata</taxon>
        <taxon>Craniata</taxon>
        <taxon>Vertebrata</taxon>
        <taxon>Euteleostomi</taxon>
        <taxon>Actinopterygii</taxon>
        <taxon>Neopterygii</taxon>
        <taxon>Teleostei</taxon>
        <taxon>Neoteleostei</taxon>
        <taxon>Acanthomorphata</taxon>
        <taxon>Ovalentaria</taxon>
        <taxon>Atherinomorphae</taxon>
        <taxon>Cyprinodontiformes</taxon>
        <taxon>Goodeidae</taxon>
        <taxon>Ameca</taxon>
    </lineage>
</organism>
<gene>
    <name evidence="2" type="ORF">AMECASPLE_026803</name>
</gene>
<feature type="signal peptide" evidence="1">
    <location>
        <begin position="1"/>
        <end position="29"/>
    </location>
</feature>
<keyword evidence="1" id="KW-0732">Signal</keyword>
<keyword evidence="3" id="KW-1185">Reference proteome</keyword>
<evidence type="ECO:0000256" key="1">
    <source>
        <dbReference type="SAM" id="SignalP"/>
    </source>
</evidence>
<protein>
    <submittedName>
        <fullName evidence="2">Uncharacterized protein</fullName>
    </submittedName>
</protein>
<feature type="chain" id="PRO_5045138654" evidence="1">
    <location>
        <begin position="30"/>
        <end position="110"/>
    </location>
</feature>
<evidence type="ECO:0000313" key="3">
    <source>
        <dbReference type="Proteomes" id="UP001469553"/>
    </source>
</evidence>
<dbReference type="EMBL" id="JAHRIP010049805">
    <property type="protein sequence ID" value="MEQ2300545.1"/>
    <property type="molecule type" value="Genomic_DNA"/>
</dbReference>
<comment type="caution">
    <text evidence="2">The sequence shown here is derived from an EMBL/GenBank/DDBJ whole genome shotgun (WGS) entry which is preliminary data.</text>
</comment>
<sequence>MISRGSRGVPKTEPIFFLSLLRFLSPSDAASPADEGRRDHTLDNRLIEDMQHLSANTEGPKLLQEVQSALSLLVDGFTVATPLQSVVQVNTEVFILLHHLHFFSHDGNSI</sequence>
<evidence type="ECO:0000313" key="2">
    <source>
        <dbReference type="EMBL" id="MEQ2300545.1"/>
    </source>
</evidence>
<name>A0ABV0Z4J5_9TELE</name>
<dbReference type="Proteomes" id="UP001469553">
    <property type="component" value="Unassembled WGS sequence"/>
</dbReference>
<proteinExistence type="predicted"/>
<reference evidence="2 3" key="1">
    <citation type="submission" date="2021-06" db="EMBL/GenBank/DDBJ databases">
        <authorList>
            <person name="Palmer J.M."/>
        </authorList>
    </citation>
    <scope>NUCLEOTIDE SEQUENCE [LARGE SCALE GENOMIC DNA]</scope>
    <source>
        <strain evidence="2 3">AS_MEX2019</strain>
        <tissue evidence="2">Muscle</tissue>
    </source>
</reference>